<evidence type="ECO:0000313" key="6">
    <source>
        <dbReference type="Proteomes" id="UP000472275"/>
    </source>
</evidence>
<feature type="disulfide bond" evidence="1">
    <location>
        <begin position="95"/>
        <end position="110"/>
    </location>
</feature>
<dbReference type="InterPro" id="IPR022329">
    <property type="entry name" value="TNFR_25"/>
</dbReference>
<feature type="compositionally biased region" description="Basic residues" evidence="2">
    <location>
        <begin position="458"/>
        <end position="475"/>
    </location>
</feature>
<feature type="compositionally biased region" description="Low complexity" evidence="2">
    <location>
        <begin position="411"/>
        <end position="422"/>
    </location>
</feature>
<dbReference type="Ensembl" id="ENSACCT00020003613.1">
    <property type="protein sequence ID" value="ENSACCP00020003482.1"/>
    <property type="gene ID" value="ENSACCG00020002381.1"/>
</dbReference>
<feature type="domain" description="TNFR-Cys" evidence="4">
    <location>
        <begin position="94"/>
        <end position="136"/>
    </location>
</feature>
<name>A0A663DUB7_AQUCH</name>
<feature type="disulfide bond" evidence="1">
    <location>
        <begin position="70"/>
        <end position="83"/>
    </location>
</feature>
<dbReference type="InParanoid" id="A0A663DUB7"/>
<feature type="signal peptide" evidence="3">
    <location>
        <begin position="1"/>
        <end position="19"/>
    </location>
</feature>
<keyword evidence="6" id="KW-1185">Reference proteome</keyword>
<protein>
    <recommendedName>
        <fullName evidence="4">TNFR-Cys domain-containing protein</fullName>
    </recommendedName>
</protein>
<dbReference type="PROSITE" id="PS50050">
    <property type="entry name" value="TNFR_NGFR_2"/>
    <property type="match status" value="2"/>
</dbReference>
<keyword evidence="1" id="KW-1015">Disulfide bond</keyword>
<dbReference type="SMART" id="SM00208">
    <property type="entry name" value="TNFR"/>
    <property type="match status" value="2"/>
</dbReference>
<dbReference type="GO" id="GO:0005886">
    <property type="term" value="C:plasma membrane"/>
    <property type="evidence" value="ECO:0007669"/>
    <property type="project" value="TreeGrafter"/>
</dbReference>
<feature type="domain" description="TNFR-Cys" evidence="4">
    <location>
        <begin position="55"/>
        <end position="92"/>
    </location>
</feature>
<reference evidence="5" key="1">
    <citation type="submission" date="2025-08" db="UniProtKB">
        <authorList>
            <consortium name="Ensembl"/>
        </authorList>
    </citation>
    <scope>IDENTIFICATION</scope>
</reference>
<dbReference type="Gene3D" id="2.10.50.10">
    <property type="entry name" value="Tumor Necrosis Factor Receptor, subunit A, domain 2"/>
    <property type="match status" value="1"/>
</dbReference>
<evidence type="ECO:0000256" key="3">
    <source>
        <dbReference type="SAM" id="SignalP"/>
    </source>
</evidence>
<dbReference type="PANTHER" id="PTHR47220:SF1">
    <property type="entry name" value="TUMOR NECROSIS FACTOR RECEPTOR SUPERFAMILY MEMBER 25"/>
    <property type="match status" value="1"/>
</dbReference>
<accession>A0A663DUB7</accession>
<feature type="region of interest" description="Disordered" evidence="2">
    <location>
        <begin position="363"/>
        <end position="494"/>
    </location>
</feature>
<evidence type="ECO:0000259" key="4">
    <source>
        <dbReference type="PROSITE" id="PS50050"/>
    </source>
</evidence>
<dbReference type="PROSITE" id="PS00652">
    <property type="entry name" value="TNFR_NGFR_1"/>
    <property type="match status" value="1"/>
</dbReference>
<keyword evidence="3" id="KW-0732">Signal</keyword>
<dbReference type="PANTHER" id="PTHR47220">
    <property type="entry name" value="TUMOR NECROSIS FACTOR RECEPTOR SUPERFAMILY MEMBER 25"/>
    <property type="match status" value="1"/>
</dbReference>
<feature type="compositionally biased region" description="Gly residues" evidence="2">
    <location>
        <begin position="423"/>
        <end position="438"/>
    </location>
</feature>
<organism evidence="5 6">
    <name type="scientific">Aquila chrysaetos chrysaetos</name>
    <dbReference type="NCBI Taxonomy" id="223781"/>
    <lineage>
        <taxon>Eukaryota</taxon>
        <taxon>Metazoa</taxon>
        <taxon>Chordata</taxon>
        <taxon>Craniata</taxon>
        <taxon>Vertebrata</taxon>
        <taxon>Euteleostomi</taxon>
        <taxon>Archelosauria</taxon>
        <taxon>Archosauria</taxon>
        <taxon>Dinosauria</taxon>
        <taxon>Saurischia</taxon>
        <taxon>Theropoda</taxon>
        <taxon>Coelurosauria</taxon>
        <taxon>Aves</taxon>
        <taxon>Neognathae</taxon>
        <taxon>Neoaves</taxon>
        <taxon>Telluraves</taxon>
        <taxon>Accipitrimorphae</taxon>
        <taxon>Accipitriformes</taxon>
        <taxon>Accipitridae</taxon>
        <taxon>Accipitrinae</taxon>
        <taxon>Aquila</taxon>
    </lineage>
</organism>
<feature type="region of interest" description="Disordered" evidence="2">
    <location>
        <begin position="306"/>
        <end position="328"/>
    </location>
</feature>
<sequence>MKRCCPGAAWVILAALSLAASELQPPGCRDRAVPQGRWVLVRPPSRPRRHATRPPCPAGTNWIEGAHQCCALCPAGTFLHSPCSSRGNDSVCTACPAGTFSAQPNTFPECQACYECDRQAFQSVLSNCSATSNVACGCEPGRFRDCLDERCSEFSCRQCQPCTGRLIQRPCECCRPARGIPPPGVLPPAVPPCLTPALSPGSEAQDALCGSCKPDFYAEGGECRPCSASAPETCGKECQRACGGSGGRGAGVAGLGAVARGTPRPPADGDAPVPFCRLGAGVHPAGAHRALLPRCPCHLPQEEAAPARCPGRQPPPHAAGGRSRGQGCGRAVVPGQCPGVGRPALDPAVLPPGDGACRRCGEAEPRAPGLTAGAARRRGAAGRRGGAARRPRAPRRPAAGQPTLRRHQRGAGEALEGVHAGAGAAGGGDRAGGAGGGPHPRPAVRDAEALVPADQRHARPRLRRPGAHGAGRLRRGTAPEPAGGPLTCPAKAPWRREVPAPPQLAGHLGRAVPLSIVTYAV</sequence>
<dbReference type="Proteomes" id="UP000472275">
    <property type="component" value="Chromosome 6"/>
</dbReference>
<gene>
    <name evidence="5" type="primary">TNFRSF25</name>
</gene>
<feature type="chain" id="PRO_5025511713" description="TNFR-Cys domain-containing protein" evidence="3">
    <location>
        <begin position="20"/>
        <end position="521"/>
    </location>
</feature>
<comment type="caution">
    <text evidence="1">Lacks conserved residue(s) required for the propagation of feature annotation.</text>
</comment>
<dbReference type="SUPFAM" id="SSF57586">
    <property type="entry name" value="TNF receptor-like"/>
    <property type="match status" value="1"/>
</dbReference>
<evidence type="ECO:0000256" key="1">
    <source>
        <dbReference type="PROSITE-ProRule" id="PRU00206"/>
    </source>
</evidence>
<dbReference type="InterPro" id="IPR001368">
    <property type="entry name" value="TNFR/NGFR_Cys_rich_reg"/>
</dbReference>
<feature type="repeat" description="TNFR-Cys" evidence="1">
    <location>
        <begin position="94"/>
        <end position="136"/>
    </location>
</feature>
<proteinExistence type="predicted"/>
<reference evidence="5" key="2">
    <citation type="submission" date="2025-09" db="UniProtKB">
        <authorList>
            <consortium name="Ensembl"/>
        </authorList>
    </citation>
    <scope>IDENTIFICATION</scope>
</reference>
<dbReference type="AlphaFoldDB" id="A0A663DUB7"/>
<evidence type="ECO:0000256" key="2">
    <source>
        <dbReference type="SAM" id="MobiDB-lite"/>
    </source>
</evidence>
<dbReference type="GeneTree" id="ENSGT00960000190387"/>
<evidence type="ECO:0000313" key="5">
    <source>
        <dbReference type="Ensembl" id="ENSACCP00020003482.1"/>
    </source>
</evidence>
<feature type="repeat" description="TNFR-Cys" evidence="1">
    <location>
        <begin position="55"/>
        <end position="92"/>
    </location>
</feature>
<feature type="compositionally biased region" description="Basic residues" evidence="2">
    <location>
        <begin position="375"/>
        <end position="395"/>
    </location>
</feature>